<dbReference type="GO" id="GO:0016740">
    <property type="term" value="F:transferase activity"/>
    <property type="evidence" value="ECO:0007669"/>
    <property type="project" value="UniProtKB-KW"/>
</dbReference>
<organism evidence="1 2">
    <name type="scientific">Listeria monocytogenes</name>
    <dbReference type="NCBI Taxonomy" id="1639"/>
    <lineage>
        <taxon>Bacteria</taxon>
        <taxon>Bacillati</taxon>
        <taxon>Bacillota</taxon>
        <taxon>Bacilli</taxon>
        <taxon>Bacillales</taxon>
        <taxon>Listeriaceae</taxon>
        <taxon>Listeria</taxon>
    </lineage>
</organism>
<accession>A0A5L6UKI3</accession>
<name>A0A5L6UKI3_LISMN</name>
<dbReference type="AlphaFoldDB" id="A0A5L6UKI3"/>
<reference evidence="1 2" key="1">
    <citation type="submission" date="2019-04" db="EMBL/GenBank/DDBJ databases">
        <authorList>
            <consortium name="GenomeTrakr network: Whole genome sequencing for foodborne pathogen traceback"/>
        </authorList>
    </citation>
    <scope>NUCLEOTIDE SEQUENCE [LARGE SCALE GENOMIC DNA]</scope>
    <source>
        <strain evidence="1 2">PHLUSALM00088</strain>
    </source>
</reference>
<gene>
    <name evidence="1" type="ORF">FA835_15200</name>
</gene>
<keyword evidence="1" id="KW-0808">Transferase</keyword>
<comment type="caution">
    <text evidence="1">The sequence shown here is derived from an EMBL/GenBank/DDBJ whole genome shotgun (WGS) entry which is preliminary data.</text>
</comment>
<protein>
    <submittedName>
        <fullName evidence="1">Glycosyl transferase family 2</fullName>
    </submittedName>
</protein>
<evidence type="ECO:0000313" key="1">
    <source>
        <dbReference type="EMBL" id="EAK9318441.1"/>
    </source>
</evidence>
<dbReference type="Proteomes" id="UP000410967">
    <property type="component" value="Unassembled WGS sequence"/>
</dbReference>
<proteinExistence type="predicted"/>
<dbReference type="EMBL" id="AACKDQ010000053">
    <property type="protein sequence ID" value="EAK9318441.1"/>
    <property type="molecule type" value="Genomic_DNA"/>
</dbReference>
<sequence>MNDSRDLHSICFVSTEVEDKNNNVHFIAESADLLADCLVLLEKENKHYLTFMKENLNTITLAEQIKYAPDIICPNKVLKGSLYTNPECIDNSLAGSTFSKDLLKRVANEMKQEVFELTSFNYYCYHLAEKIGHLGAEASYSLSLADLNDSVTRLLDIKDNHYR</sequence>
<feature type="non-terminal residue" evidence="1">
    <location>
        <position position="163"/>
    </location>
</feature>
<evidence type="ECO:0000313" key="2">
    <source>
        <dbReference type="Proteomes" id="UP000410967"/>
    </source>
</evidence>